<protein>
    <recommendedName>
        <fullName evidence="4">DUF3298 domain-containing protein</fullName>
    </recommendedName>
</protein>
<organism evidence="2 3">
    <name type="scientific">Aquabacterium soli</name>
    <dbReference type="NCBI Taxonomy" id="2493092"/>
    <lineage>
        <taxon>Bacteria</taxon>
        <taxon>Pseudomonadati</taxon>
        <taxon>Pseudomonadota</taxon>
        <taxon>Betaproteobacteria</taxon>
        <taxon>Burkholderiales</taxon>
        <taxon>Aquabacterium</taxon>
    </lineage>
</organism>
<name>A0A3R8T264_9BURK</name>
<dbReference type="RefSeq" id="WP_125243303.1">
    <property type="nucleotide sequence ID" value="NZ_RSED01000007.1"/>
</dbReference>
<keyword evidence="3" id="KW-1185">Reference proteome</keyword>
<dbReference type="EMBL" id="RSED01000007">
    <property type="protein sequence ID" value="RRS04395.1"/>
    <property type="molecule type" value="Genomic_DNA"/>
</dbReference>
<dbReference type="AlphaFoldDB" id="A0A3R8T264"/>
<evidence type="ECO:0008006" key="4">
    <source>
        <dbReference type="Google" id="ProtNLM"/>
    </source>
</evidence>
<evidence type="ECO:0000313" key="2">
    <source>
        <dbReference type="EMBL" id="RRS04395.1"/>
    </source>
</evidence>
<dbReference type="Proteomes" id="UP000269265">
    <property type="component" value="Unassembled WGS sequence"/>
</dbReference>
<evidence type="ECO:0000313" key="3">
    <source>
        <dbReference type="Proteomes" id="UP000269265"/>
    </source>
</evidence>
<comment type="caution">
    <text evidence="2">The sequence shown here is derived from an EMBL/GenBank/DDBJ whole genome shotgun (WGS) entry which is preliminary data.</text>
</comment>
<proteinExistence type="predicted"/>
<reference evidence="2 3" key="1">
    <citation type="submission" date="2018-12" db="EMBL/GenBank/DDBJ databases">
        <title>The whole draft genome of Aquabacterium sp. SJQ9.</title>
        <authorList>
            <person name="Sun L."/>
            <person name="Gao X."/>
            <person name="Chen W."/>
            <person name="Huang K."/>
        </authorList>
    </citation>
    <scope>NUCLEOTIDE SEQUENCE [LARGE SCALE GENOMIC DNA]</scope>
    <source>
        <strain evidence="2 3">SJQ9</strain>
    </source>
</reference>
<sequence length="421" mass="45318">MACTPRLRLAERTVRLASTLLAACGVWAALPSSAAPASGPVVKAVATAPAWQGVWEGRLAGQPIVMALYLNEQGRWTGRYFYERFGRDLGLWGPVPDADAGSSDTLALQECAPDYGIADAPCERPRATWSLTLAGTSAKGQWQVSSPTARFVPATVSLTRVADYAPTAGALTDPYEQRRLKGIRGQRMPGGQLGPVAWETLSDARSKVAAPQFTRGASPAALQRINDQLKTQWQERIGQALTALDHDDQVDVAFANQRWLALTYSVGFYFAGAAHPSNGFTATTYDLSTGQAVDWSRWFRFTAPGTEAVDFERRDLLAAQALKAFAAQVTALPPDVPSATSDQARCARLVLAHYECRGGRCTRGDLTGGRVPDGWQIWPTAPGLAVAPDVYAEVDRGCRGQPVVLPWAQVRASLLRPQALP</sequence>
<dbReference type="OrthoDB" id="9149399at2"/>
<accession>A0A3R8T264</accession>
<feature type="signal peptide" evidence="1">
    <location>
        <begin position="1"/>
        <end position="34"/>
    </location>
</feature>
<keyword evidence="1" id="KW-0732">Signal</keyword>
<gene>
    <name evidence="2" type="ORF">EIP75_10940</name>
</gene>
<feature type="chain" id="PRO_5018793292" description="DUF3298 domain-containing protein" evidence="1">
    <location>
        <begin position="35"/>
        <end position="421"/>
    </location>
</feature>
<evidence type="ECO:0000256" key="1">
    <source>
        <dbReference type="SAM" id="SignalP"/>
    </source>
</evidence>